<comment type="cofactor">
    <cofactor evidence="1">
        <name>FAD</name>
        <dbReference type="ChEBI" id="CHEBI:57692"/>
    </cofactor>
</comment>
<dbReference type="SUPFAM" id="SSF51905">
    <property type="entry name" value="FAD/NAD(P)-binding domain"/>
    <property type="match status" value="1"/>
</dbReference>
<evidence type="ECO:0000313" key="7">
    <source>
        <dbReference type="EMBL" id="CAB4044627.1"/>
    </source>
</evidence>
<dbReference type="Proteomes" id="UP001152795">
    <property type="component" value="Unassembled WGS sequence"/>
</dbReference>
<evidence type="ECO:0000259" key="6">
    <source>
        <dbReference type="Pfam" id="PF01266"/>
    </source>
</evidence>
<sequence length="194" mass="22151">PWAPTLLKTLGVGLPLRARHITVCYWKVKKDGFSAEDGYPTWYSKIITSRGHQGYIYSTPCFEFPDLIKVCYHDGPDVDPESRDKVDVTWTVDAAAEFVKQHLKGVESKPSIVQSCIYTMFHRKGHRTPDRTCILDKHPRFKNIILGVGFSGAGFKLSPVYGKILCELAFDLKHSYDIRPFRLDRFENLPKSSL</sequence>
<feature type="non-terminal residue" evidence="7">
    <location>
        <position position="1"/>
    </location>
</feature>
<dbReference type="Gene3D" id="3.50.50.60">
    <property type="entry name" value="FAD/NAD(P)-binding domain"/>
    <property type="match status" value="1"/>
</dbReference>
<dbReference type="Pfam" id="PF01266">
    <property type="entry name" value="DAO"/>
    <property type="match status" value="1"/>
</dbReference>
<name>A0A7D9KF55_PARCT</name>
<dbReference type="SUPFAM" id="SSF54373">
    <property type="entry name" value="FAD-linked reductases, C-terminal domain"/>
    <property type="match status" value="1"/>
</dbReference>
<dbReference type="GO" id="GO:0050660">
    <property type="term" value="F:flavin adenine dinucleotide binding"/>
    <property type="evidence" value="ECO:0007669"/>
    <property type="project" value="InterPro"/>
</dbReference>
<proteinExistence type="inferred from homology"/>
<dbReference type="PANTHER" id="PTHR10961">
    <property type="entry name" value="PEROXISOMAL SARCOSINE OXIDASE"/>
    <property type="match status" value="1"/>
</dbReference>
<dbReference type="GO" id="GO:0008115">
    <property type="term" value="F:sarcosine oxidase activity"/>
    <property type="evidence" value="ECO:0007669"/>
    <property type="project" value="TreeGrafter"/>
</dbReference>
<evidence type="ECO:0000256" key="2">
    <source>
        <dbReference type="ARBA" id="ARBA00010989"/>
    </source>
</evidence>
<dbReference type="Gene3D" id="3.30.9.10">
    <property type="entry name" value="D-Amino Acid Oxidase, subunit A, domain 2"/>
    <property type="match status" value="1"/>
</dbReference>
<evidence type="ECO:0000256" key="5">
    <source>
        <dbReference type="ARBA" id="ARBA00023002"/>
    </source>
</evidence>
<dbReference type="PANTHER" id="PTHR10961:SF46">
    <property type="entry name" value="PEROXISOMAL SARCOSINE OXIDASE"/>
    <property type="match status" value="1"/>
</dbReference>
<keyword evidence="4" id="KW-0274">FAD</keyword>
<dbReference type="GO" id="GO:0050031">
    <property type="term" value="F:L-pipecolate oxidase activity"/>
    <property type="evidence" value="ECO:0007669"/>
    <property type="project" value="TreeGrafter"/>
</dbReference>
<evidence type="ECO:0000256" key="3">
    <source>
        <dbReference type="ARBA" id="ARBA00022630"/>
    </source>
</evidence>
<feature type="domain" description="FAD dependent oxidoreductase" evidence="6">
    <location>
        <begin position="1"/>
        <end position="168"/>
    </location>
</feature>
<dbReference type="OrthoDB" id="424974at2759"/>
<evidence type="ECO:0000256" key="1">
    <source>
        <dbReference type="ARBA" id="ARBA00001974"/>
    </source>
</evidence>
<accession>A0A7D9KF55</accession>
<evidence type="ECO:0000256" key="4">
    <source>
        <dbReference type="ARBA" id="ARBA00022827"/>
    </source>
</evidence>
<dbReference type="InterPro" id="IPR036188">
    <property type="entry name" value="FAD/NAD-bd_sf"/>
</dbReference>
<evidence type="ECO:0000313" key="8">
    <source>
        <dbReference type="Proteomes" id="UP001152795"/>
    </source>
</evidence>
<gene>
    <name evidence="7" type="ORF">PACLA_8A056851</name>
</gene>
<keyword evidence="5" id="KW-0560">Oxidoreductase</keyword>
<reference evidence="7" key="1">
    <citation type="submission" date="2020-04" db="EMBL/GenBank/DDBJ databases">
        <authorList>
            <person name="Alioto T."/>
            <person name="Alioto T."/>
            <person name="Gomez Garrido J."/>
        </authorList>
    </citation>
    <scope>NUCLEOTIDE SEQUENCE</scope>
    <source>
        <strain evidence="7">A484AB</strain>
    </source>
</reference>
<dbReference type="AlphaFoldDB" id="A0A7D9KF55"/>
<keyword evidence="8" id="KW-1185">Reference proteome</keyword>
<dbReference type="GO" id="GO:0033514">
    <property type="term" value="P:L-lysine catabolic process to acetyl-CoA via L-pipecolate"/>
    <property type="evidence" value="ECO:0007669"/>
    <property type="project" value="TreeGrafter"/>
</dbReference>
<keyword evidence="3" id="KW-0285">Flavoprotein</keyword>
<organism evidence="7 8">
    <name type="scientific">Paramuricea clavata</name>
    <name type="common">Red gorgonian</name>
    <name type="synonym">Violescent sea-whip</name>
    <dbReference type="NCBI Taxonomy" id="317549"/>
    <lineage>
        <taxon>Eukaryota</taxon>
        <taxon>Metazoa</taxon>
        <taxon>Cnidaria</taxon>
        <taxon>Anthozoa</taxon>
        <taxon>Octocorallia</taxon>
        <taxon>Malacalcyonacea</taxon>
        <taxon>Plexauridae</taxon>
        <taxon>Paramuricea</taxon>
    </lineage>
</organism>
<dbReference type="EMBL" id="CACRXK020035614">
    <property type="protein sequence ID" value="CAB4044627.1"/>
    <property type="molecule type" value="Genomic_DNA"/>
</dbReference>
<dbReference type="GO" id="GO:0005777">
    <property type="term" value="C:peroxisome"/>
    <property type="evidence" value="ECO:0007669"/>
    <property type="project" value="TreeGrafter"/>
</dbReference>
<comment type="caution">
    <text evidence="7">The sequence shown here is derived from an EMBL/GenBank/DDBJ whole genome shotgun (WGS) entry which is preliminary data.</text>
</comment>
<dbReference type="InterPro" id="IPR006076">
    <property type="entry name" value="FAD-dep_OxRdtase"/>
</dbReference>
<comment type="similarity">
    <text evidence="2">Belongs to the MSOX/MTOX family.</text>
</comment>
<protein>
    <submittedName>
        <fullName evidence="7">Peroxisomal sarcosine oxidase</fullName>
    </submittedName>
</protein>
<dbReference type="InterPro" id="IPR045170">
    <property type="entry name" value="MTOX"/>
</dbReference>